<name>A0A195DWL5_9HYME</name>
<feature type="region of interest" description="Disordered" evidence="1">
    <location>
        <begin position="109"/>
        <end position="180"/>
    </location>
</feature>
<gene>
    <name evidence="2" type="ORF">ALC57_10409</name>
</gene>
<feature type="compositionally biased region" description="Basic and acidic residues" evidence="1">
    <location>
        <begin position="385"/>
        <end position="414"/>
    </location>
</feature>
<accession>A0A195DWL5</accession>
<sequence>LVITDPQVHYIEYPLPKVRCLKCAKCFGDEGVGKVKGENSDLPYLSIHLKKYHPGDTISYRCSECNYKPKGKYPYKDPACTIPNRNVLFWSQSCRKYVTTTSIEEVVTRSRRSTSAPVEKSAVDTHLSTLDRPSSRATGNSTSPIAGDLNINVSHCEKTPPAMLPSLPPTTRGSPSGSPGEILISFLPATSLPTTLTTCTVTTTTYGSPITSTGFTGGVGRQTTPPTCLPQRNILPTVTVAVTSLPIGGFSTSSLIQPRPMTPEPERGQEERRQEGAVSITPIVEGDNRWDGQWTVSVGRRAKRRLQTNDRSPSNSESSPTAGPLRDCPTPATVARQRRRERVAARDALLNWAKDVATIADLEAFATSVAAFFGEDASTTGAAARIRDHSVRSREAGARRGGEERRTSGERGRR</sequence>
<evidence type="ECO:0000313" key="2">
    <source>
        <dbReference type="EMBL" id="KYN17283.1"/>
    </source>
</evidence>
<dbReference type="AlphaFoldDB" id="A0A195DWL5"/>
<feature type="compositionally biased region" description="Low complexity" evidence="1">
    <location>
        <begin position="169"/>
        <end position="180"/>
    </location>
</feature>
<feature type="compositionally biased region" description="Basic and acidic residues" evidence="1">
    <location>
        <begin position="264"/>
        <end position="275"/>
    </location>
</feature>
<feature type="region of interest" description="Disordered" evidence="1">
    <location>
        <begin position="251"/>
        <end position="281"/>
    </location>
</feature>
<dbReference type="EMBL" id="KQ980199">
    <property type="protein sequence ID" value="KYN17283.1"/>
    <property type="molecule type" value="Genomic_DNA"/>
</dbReference>
<keyword evidence="3" id="KW-1185">Reference proteome</keyword>
<feature type="non-terminal residue" evidence="2">
    <location>
        <position position="1"/>
    </location>
</feature>
<evidence type="ECO:0000256" key="1">
    <source>
        <dbReference type="SAM" id="MobiDB-lite"/>
    </source>
</evidence>
<evidence type="ECO:0000313" key="3">
    <source>
        <dbReference type="Proteomes" id="UP000078492"/>
    </source>
</evidence>
<organism evidence="2 3">
    <name type="scientific">Trachymyrmex cornetzi</name>
    <dbReference type="NCBI Taxonomy" id="471704"/>
    <lineage>
        <taxon>Eukaryota</taxon>
        <taxon>Metazoa</taxon>
        <taxon>Ecdysozoa</taxon>
        <taxon>Arthropoda</taxon>
        <taxon>Hexapoda</taxon>
        <taxon>Insecta</taxon>
        <taxon>Pterygota</taxon>
        <taxon>Neoptera</taxon>
        <taxon>Endopterygota</taxon>
        <taxon>Hymenoptera</taxon>
        <taxon>Apocrita</taxon>
        <taxon>Aculeata</taxon>
        <taxon>Formicoidea</taxon>
        <taxon>Formicidae</taxon>
        <taxon>Myrmicinae</taxon>
        <taxon>Trachymyrmex</taxon>
    </lineage>
</organism>
<proteinExistence type="predicted"/>
<reference evidence="2 3" key="1">
    <citation type="submission" date="2015-09" db="EMBL/GenBank/DDBJ databases">
        <title>Trachymyrmex cornetzi WGS genome.</title>
        <authorList>
            <person name="Nygaard S."/>
            <person name="Hu H."/>
            <person name="Boomsma J."/>
            <person name="Zhang G."/>
        </authorList>
    </citation>
    <scope>NUCLEOTIDE SEQUENCE [LARGE SCALE GENOMIC DNA]</scope>
    <source>
        <strain evidence="2">Tcor2-1</strain>
        <tissue evidence="2">Whole body</tissue>
    </source>
</reference>
<feature type="region of interest" description="Disordered" evidence="1">
    <location>
        <begin position="376"/>
        <end position="414"/>
    </location>
</feature>
<dbReference type="Proteomes" id="UP000078492">
    <property type="component" value="Unassembled WGS sequence"/>
</dbReference>
<feature type="compositionally biased region" description="Polar residues" evidence="1">
    <location>
        <begin position="309"/>
        <end position="321"/>
    </location>
</feature>
<protein>
    <submittedName>
        <fullName evidence="2">Uncharacterized protein</fullName>
    </submittedName>
</protein>
<dbReference type="STRING" id="471704.A0A195DWL5"/>
<feature type="region of interest" description="Disordered" evidence="1">
    <location>
        <begin position="301"/>
        <end position="339"/>
    </location>
</feature>
<feature type="compositionally biased region" description="Polar residues" evidence="1">
    <location>
        <begin position="126"/>
        <end position="144"/>
    </location>
</feature>